<reference evidence="2 3" key="1">
    <citation type="submission" date="2019-02" db="EMBL/GenBank/DDBJ databases">
        <title>Genome sequencing of the rare red list fungi Antrodiella citrinella (Flaviporus citrinellus).</title>
        <authorList>
            <person name="Buettner E."/>
            <person name="Kellner H."/>
        </authorList>
    </citation>
    <scope>NUCLEOTIDE SEQUENCE [LARGE SCALE GENOMIC DNA]</scope>
    <source>
        <strain evidence="2 3">DSM 108506</strain>
    </source>
</reference>
<name>A0A4S4N4L0_9APHY</name>
<feature type="transmembrane region" description="Helical" evidence="1">
    <location>
        <begin position="134"/>
        <end position="154"/>
    </location>
</feature>
<dbReference type="AlphaFoldDB" id="A0A4S4N4L0"/>
<keyword evidence="1" id="KW-0812">Transmembrane</keyword>
<proteinExistence type="predicted"/>
<keyword evidence="3" id="KW-1185">Reference proteome</keyword>
<keyword evidence="1" id="KW-1133">Transmembrane helix</keyword>
<comment type="caution">
    <text evidence="2">The sequence shown here is derived from an EMBL/GenBank/DDBJ whole genome shotgun (WGS) entry which is preliminary data.</text>
</comment>
<feature type="transmembrane region" description="Helical" evidence="1">
    <location>
        <begin position="52"/>
        <end position="72"/>
    </location>
</feature>
<feature type="transmembrane region" description="Helical" evidence="1">
    <location>
        <begin position="160"/>
        <end position="180"/>
    </location>
</feature>
<dbReference type="Proteomes" id="UP000308730">
    <property type="component" value="Unassembled WGS sequence"/>
</dbReference>
<dbReference type="EMBL" id="SGPM01000015">
    <property type="protein sequence ID" value="THH32791.1"/>
    <property type="molecule type" value="Genomic_DNA"/>
</dbReference>
<evidence type="ECO:0000256" key="1">
    <source>
        <dbReference type="SAM" id="Phobius"/>
    </source>
</evidence>
<organism evidence="2 3">
    <name type="scientific">Antrodiella citrinella</name>
    <dbReference type="NCBI Taxonomy" id="2447956"/>
    <lineage>
        <taxon>Eukaryota</taxon>
        <taxon>Fungi</taxon>
        <taxon>Dikarya</taxon>
        <taxon>Basidiomycota</taxon>
        <taxon>Agaricomycotina</taxon>
        <taxon>Agaricomycetes</taxon>
        <taxon>Polyporales</taxon>
        <taxon>Steccherinaceae</taxon>
        <taxon>Antrodiella</taxon>
    </lineage>
</organism>
<dbReference type="OrthoDB" id="3197626at2759"/>
<evidence type="ECO:0000313" key="2">
    <source>
        <dbReference type="EMBL" id="THH32791.1"/>
    </source>
</evidence>
<keyword evidence="1" id="KW-0472">Membrane</keyword>
<accession>A0A4S4N4L0</accession>
<protein>
    <submittedName>
        <fullName evidence="2">Uncharacterized protein</fullName>
    </submittedName>
</protein>
<evidence type="ECO:0000313" key="3">
    <source>
        <dbReference type="Proteomes" id="UP000308730"/>
    </source>
</evidence>
<feature type="transmembrane region" description="Helical" evidence="1">
    <location>
        <begin position="92"/>
        <end position="113"/>
    </location>
</feature>
<sequence length="268" mass="29406">MIGILVSQDTTNKINCQALYTFEQLGGNASIGLSSINLAIRTMAIWNMDRRIVIPLVLVILGHWSLILQGVLLSAEWVDGAGCLVTKTNNTILAATFIYSMCFDLIVLVLSAIRLFRTRSSVKSPVVKLLFKDGLIYFLIAFCSNLTVTVFMTLDFNPVMSIVFNVPAACAGTIVASRVVRRLHKFKSAGTELYVNPSQVRSGEMAFASDQTSPKGGVLHPRIQTETNGIHIQMDTFTVAHSAEHMSQKMRDELSESELGLDGKHLAL</sequence>
<gene>
    <name evidence="2" type="ORF">EUX98_g1388</name>
</gene>